<evidence type="ECO:0000256" key="1">
    <source>
        <dbReference type="SAM" id="Phobius"/>
    </source>
</evidence>
<evidence type="ECO:0000313" key="3">
    <source>
        <dbReference type="Proteomes" id="UP000053690"/>
    </source>
</evidence>
<name>A0A0X3TVV8_9RHOB</name>
<dbReference type="AlphaFoldDB" id="A0A0X3TVV8"/>
<evidence type="ECO:0008006" key="4">
    <source>
        <dbReference type="Google" id="ProtNLM"/>
    </source>
</evidence>
<dbReference type="Proteomes" id="UP000053690">
    <property type="component" value="Unassembled WGS sequence"/>
</dbReference>
<feature type="transmembrane region" description="Helical" evidence="1">
    <location>
        <begin position="20"/>
        <end position="40"/>
    </location>
</feature>
<dbReference type="InterPro" id="IPR017495">
    <property type="entry name" value="PuhC"/>
</dbReference>
<keyword evidence="3" id="KW-1185">Reference proteome</keyword>
<dbReference type="EMBL" id="LQBP01000003">
    <property type="protein sequence ID" value="KUJ79809.1"/>
    <property type="molecule type" value="Genomic_DNA"/>
</dbReference>
<dbReference type="STRING" id="1685378.AVO44_06430"/>
<gene>
    <name evidence="2" type="ORF">AVO44_06430</name>
</gene>
<evidence type="ECO:0000313" key="2">
    <source>
        <dbReference type="EMBL" id="KUJ79809.1"/>
    </source>
</evidence>
<keyword evidence="1" id="KW-0472">Membrane</keyword>
<dbReference type="RefSeq" id="WP_068334274.1">
    <property type="nucleotide sequence ID" value="NZ_LQBP01000003.1"/>
</dbReference>
<organism evidence="2 3">
    <name type="scientific">Ruegeria profundi</name>
    <dbReference type="NCBI Taxonomy" id="1685378"/>
    <lineage>
        <taxon>Bacteria</taxon>
        <taxon>Pseudomonadati</taxon>
        <taxon>Pseudomonadota</taxon>
        <taxon>Alphaproteobacteria</taxon>
        <taxon>Rhodobacterales</taxon>
        <taxon>Roseobacteraceae</taxon>
        <taxon>Ruegeria</taxon>
    </lineage>
</organism>
<reference evidence="3" key="1">
    <citation type="submission" date="2015-12" db="EMBL/GenBank/DDBJ databases">
        <authorList>
            <person name="Zhang G."/>
            <person name="Stingl U."/>
        </authorList>
    </citation>
    <scope>NUCLEOTIDE SEQUENCE [LARGE SCALE GENOMIC DNA]</scope>
    <source>
        <strain evidence="3">ZGT108</strain>
    </source>
</reference>
<sequence length="155" mass="16558">MTDTLHQTQNQDRELIPRVLLRAMGLLVCAVLAIVAYARLTDVPLSASPPAAEITHEREMILVSDGVSGAVTVLSPEGAVIARLSATEGGFVAGVARVIDRTRMQADQPANTPVIVTRRANGRLDITDPSTGWSADLMGFGADNARRFARLLDKP</sequence>
<protein>
    <recommendedName>
        <fullName evidence="4">Pullulanase</fullName>
    </recommendedName>
</protein>
<keyword evidence="1" id="KW-0812">Transmembrane</keyword>
<comment type="caution">
    <text evidence="2">The sequence shown here is derived from an EMBL/GenBank/DDBJ whole genome shotgun (WGS) entry which is preliminary data.</text>
</comment>
<keyword evidence="1" id="KW-1133">Transmembrane helix</keyword>
<accession>A0A0X3TVV8</accession>
<dbReference type="OrthoDB" id="7848123at2"/>
<dbReference type="NCBIfam" id="TIGR03054">
    <property type="entry name" value="photo_alph_chp1"/>
    <property type="match status" value="1"/>
</dbReference>
<proteinExistence type="predicted"/>